<keyword evidence="1" id="KW-0472">Membrane</keyword>
<protein>
    <submittedName>
        <fullName evidence="2">Uncharacterized protein</fullName>
    </submittedName>
</protein>
<feature type="transmembrane region" description="Helical" evidence="1">
    <location>
        <begin position="92"/>
        <end position="116"/>
    </location>
</feature>
<organism evidence="2 3">
    <name type="scientific">Triangularia setosa</name>
    <dbReference type="NCBI Taxonomy" id="2587417"/>
    <lineage>
        <taxon>Eukaryota</taxon>
        <taxon>Fungi</taxon>
        <taxon>Dikarya</taxon>
        <taxon>Ascomycota</taxon>
        <taxon>Pezizomycotina</taxon>
        <taxon>Sordariomycetes</taxon>
        <taxon>Sordariomycetidae</taxon>
        <taxon>Sordariales</taxon>
        <taxon>Podosporaceae</taxon>
        <taxon>Triangularia</taxon>
    </lineage>
</organism>
<reference evidence="2" key="2">
    <citation type="submission" date="2023-05" db="EMBL/GenBank/DDBJ databases">
        <authorList>
            <consortium name="Lawrence Berkeley National Laboratory"/>
            <person name="Steindorff A."/>
            <person name="Hensen N."/>
            <person name="Bonometti L."/>
            <person name="Westerberg I."/>
            <person name="Brannstrom I.O."/>
            <person name="Guillou S."/>
            <person name="Cros-Aarteil S."/>
            <person name="Calhoun S."/>
            <person name="Haridas S."/>
            <person name="Kuo A."/>
            <person name="Mondo S."/>
            <person name="Pangilinan J."/>
            <person name="Riley R."/>
            <person name="Labutti K."/>
            <person name="Andreopoulos B."/>
            <person name="Lipzen A."/>
            <person name="Chen C."/>
            <person name="Yanf M."/>
            <person name="Daum C."/>
            <person name="Ng V."/>
            <person name="Clum A."/>
            <person name="Ohm R."/>
            <person name="Martin F."/>
            <person name="Silar P."/>
            <person name="Natvig D."/>
            <person name="Lalanne C."/>
            <person name="Gautier V."/>
            <person name="Ament-Velasquez S.L."/>
            <person name="Kruys A."/>
            <person name="Hutchinson M.I."/>
            <person name="Powell A.J."/>
            <person name="Barry K."/>
            <person name="Miller A.N."/>
            <person name="Grigoriev I.V."/>
            <person name="Debuchy R."/>
            <person name="Gladieux P."/>
            <person name="Thoren M.H."/>
            <person name="Johannesson H."/>
        </authorList>
    </citation>
    <scope>NUCLEOTIDE SEQUENCE</scope>
    <source>
        <strain evidence="2">CBS 892.96</strain>
    </source>
</reference>
<evidence type="ECO:0000313" key="3">
    <source>
        <dbReference type="Proteomes" id="UP001302321"/>
    </source>
</evidence>
<evidence type="ECO:0000256" key="1">
    <source>
        <dbReference type="SAM" id="Phobius"/>
    </source>
</evidence>
<proteinExistence type="predicted"/>
<dbReference type="AlphaFoldDB" id="A0AAN6W0W9"/>
<evidence type="ECO:0000313" key="2">
    <source>
        <dbReference type="EMBL" id="KAK4173081.1"/>
    </source>
</evidence>
<sequence length="124" mass="14035">MMLFISGVGGTGAQRCAFALVGLLCFISPILLFFMLHFLKGMGRRRAVGRGTTYDYHITATPHMHQRQDTRRQIPRTELSQRLWASSGRTHTYIAMILCCTSSLFPLLTVSLYMLFKMGILDKS</sequence>
<feature type="transmembrane region" description="Helical" evidence="1">
    <location>
        <begin position="12"/>
        <end position="36"/>
    </location>
</feature>
<comment type="caution">
    <text evidence="2">The sequence shown here is derived from an EMBL/GenBank/DDBJ whole genome shotgun (WGS) entry which is preliminary data.</text>
</comment>
<name>A0AAN6W0W9_9PEZI</name>
<dbReference type="EMBL" id="MU866370">
    <property type="protein sequence ID" value="KAK4173081.1"/>
    <property type="molecule type" value="Genomic_DNA"/>
</dbReference>
<keyword evidence="1" id="KW-0812">Transmembrane</keyword>
<dbReference type="Proteomes" id="UP001302321">
    <property type="component" value="Unassembled WGS sequence"/>
</dbReference>
<accession>A0AAN6W0W9</accession>
<reference evidence="2" key="1">
    <citation type="journal article" date="2023" name="Mol. Phylogenet. Evol.">
        <title>Genome-scale phylogeny and comparative genomics of the fungal order Sordariales.</title>
        <authorList>
            <person name="Hensen N."/>
            <person name="Bonometti L."/>
            <person name="Westerberg I."/>
            <person name="Brannstrom I.O."/>
            <person name="Guillou S."/>
            <person name="Cros-Aarteil S."/>
            <person name="Calhoun S."/>
            <person name="Haridas S."/>
            <person name="Kuo A."/>
            <person name="Mondo S."/>
            <person name="Pangilinan J."/>
            <person name="Riley R."/>
            <person name="LaButti K."/>
            <person name="Andreopoulos B."/>
            <person name="Lipzen A."/>
            <person name="Chen C."/>
            <person name="Yan M."/>
            <person name="Daum C."/>
            <person name="Ng V."/>
            <person name="Clum A."/>
            <person name="Steindorff A."/>
            <person name="Ohm R.A."/>
            <person name="Martin F."/>
            <person name="Silar P."/>
            <person name="Natvig D.O."/>
            <person name="Lalanne C."/>
            <person name="Gautier V."/>
            <person name="Ament-Velasquez S.L."/>
            <person name="Kruys A."/>
            <person name="Hutchinson M.I."/>
            <person name="Powell A.J."/>
            <person name="Barry K."/>
            <person name="Miller A.N."/>
            <person name="Grigoriev I.V."/>
            <person name="Debuchy R."/>
            <person name="Gladieux P."/>
            <person name="Hiltunen Thoren M."/>
            <person name="Johannesson H."/>
        </authorList>
    </citation>
    <scope>NUCLEOTIDE SEQUENCE</scope>
    <source>
        <strain evidence="2">CBS 892.96</strain>
    </source>
</reference>
<keyword evidence="3" id="KW-1185">Reference proteome</keyword>
<keyword evidence="1" id="KW-1133">Transmembrane helix</keyword>
<gene>
    <name evidence="2" type="ORF">QBC36DRAFT_62730</name>
</gene>